<dbReference type="InterPro" id="IPR036412">
    <property type="entry name" value="HAD-like_sf"/>
</dbReference>
<accession>A0A0N4Z202</accession>
<dbReference type="AlphaFoldDB" id="A0A0N4Z202"/>
<dbReference type="GO" id="GO:0005634">
    <property type="term" value="C:nucleus"/>
    <property type="evidence" value="ECO:0007669"/>
    <property type="project" value="TreeGrafter"/>
</dbReference>
<dbReference type="InterPro" id="IPR044924">
    <property type="entry name" value="HAD-SF_hydro_IA_REG-2-like_cap"/>
</dbReference>
<dbReference type="NCBIfam" id="TIGR01549">
    <property type="entry name" value="HAD-SF-IA-v1"/>
    <property type="match status" value="1"/>
</dbReference>
<keyword evidence="1" id="KW-1185">Reference proteome</keyword>
<dbReference type="WBParaSite" id="PTRK_0000089800.1">
    <property type="protein sequence ID" value="PTRK_0000089800.1"/>
    <property type="gene ID" value="PTRK_0000089800"/>
</dbReference>
<organism evidence="1 2">
    <name type="scientific">Parastrongyloides trichosuri</name>
    <name type="common">Possum-specific nematode worm</name>
    <dbReference type="NCBI Taxonomy" id="131310"/>
    <lineage>
        <taxon>Eukaryota</taxon>
        <taxon>Metazoa</taxon>
        <taxon>Ecdysozoa</taxon>
        <taxon>Nematoda</taxon>
        <taxon>Chromadorea</taxon>
        <taxon>Rhabditida</taxon>
        <taxon>Tylenchina</taxon>
        <taxon>Panagrolaimomorpha</taxon>
        <taxon>Strongyloidoidea</taxon>
        <taxon>Strongyloididae</taxon>
        <taxon>Parastrongyloides</taxon>
    </lineage>
</organism>
<dbReference type="Gene3D" id="1.10.150.720">
    <property type="entry name" value="Haloacid dehalogenase-like hydrolase"/>
    <property type="match status" value="1"/>
</dbReference>
<proteinExistence type="predicted"/>
<protein>
    <submittedName>
        <fullName evidence="2">Haloacid dehalogenase-like hydrolase domain-containing protein 3</fullName>
    </submittedName>
</protein>
<sequence>MILKYINKSSIKVISFDVTDTIIRLKLSPALIYKKIGDEYKLNLNEKMIESKFKDSFKKYQKVLPNYGYKKGGSKVWWSKVIYESCGIEKNPITEEFCNQCYEEFNSSKYYELINDKTPEILGKLGKQYTLIVTSNSDERIKVILRELLKKEYFNDYIISSENGYGKPDARVFQKICEKFNCLPENIIHIGDNIIKDYNSIEKFGGHGILFSNNDKYNSISSLNQLTEIL</sequence>
<dbReference type="SFLD" id="SFLDG01129">
    <property type="entry name" value="C1.5:_HAD__Beta-PGM__Phosphata"/>
    <property type="match status" value="1"/>
</dbReference>
<dbReference type="STRING" id="131310.A0A0N4Z202"/>
<dbReference type="InterPro" id="IPR051828">
    <property type="entry name" value="HAD-like_hydrolase_domain"/>
</dbReference>
<dbReference type="Pfam" id="PF00702">
    <property type="entry name" value="Hydrolase"/>
    <property type="match status" value="1"/>
</dbReference>
<dbReference type="SUPFAM" id="SSF56784">
    <property type="entry name" value="HAD-like"/>
    <property type="match status" value="1"/>
</dbReference>
<dbReference type="PANTHER" id="PTHR46191">
    <property type="match status" value="1"/>
</dbReference>
<dbReference type="PANTHER" id="PTHR46191:SF2">
    <property type="entry name" value="HALOACID DEHALOGENASE-LIKE HYDROLASE DOMAIN-CONTAINING PROTEIN 3"/>
    <property type="match status" value="1"/>
</dbReference>
<dbReference type="InterPro" id="IPR023214">
    <property type="entry name" value="HAD_sf"/>
</dbReference>
<dbReference type="SFLD" id="SFLDS00003">
    <property type="entry name" value="Haloacid_Dehalogenase"/>
    <property type="match status" value="1"/>
</dbReference>
<dbReference type="Gene3D" id="3.40.50.1000">
    <property type="entry name" value="HAD superfamily/HAD-like"/>
    <property type="match status" value="1"/>
</dbReference>
<dbReference type="InterPro" id="IPR006439">
    <property type="entry name" value="HAD-SF_hydro_IA"/>
</dbReference>
<name>A0A0N4Z202_PARTI</name>
<dbReference type="Proteomes" id="UP000038045">
    <property type="component" value="Unplaced"/>
</dbReference>
<evidence type="ECO:0000313" key="2">
    <source>
        <dbReference type="WBParaSite" id="PTRK_0000089800.1"/>
    </source>
</evidence>
<reference evidence="2" key="1">
    <citation type="submission" date="2017-02" db="UniProtKB">
        <authorList>
            <consortium name="WormBaseParasite"/>
        </authorList>
    </citation>
    <scope>IDENTIFICATION</scope>
</reference>
<evidence type="ECO:0000313" key="1">
    <source>
        <dbReference type="Proteomes" id="UP000038045"/>
    </source>
</evidence>